<feature type="signal peptide" evidence="2">
    <location>
        <begin position="1"/>
        <end position="28"/>
    </location>
</feature>
<feature type="compositionally biased region" description="Low complexity" evidence="1">
    <location>
        <begin position="37"/>
        <end position="56"/>
    </location>
</feature>
<evidence type="ECO:0000256" key="1">
    <source>
        <dbReference type="SAM" id="MobiDB-lite"/>
    </source>
</evidence>
<comment type="caution">
    <text evidence="3">The sequence shown here is derived from an EMBL/GenBank/DDBJ whole genome shotgun (WGS) entry which is preliminary data.</text>
</comment>
<evidence type="ECO:0000256" key="2">
    <source>
        <dbReference type="SAM" id="SignalP"/>
    </source>
</evidence>
<accession>A0ABT1ZCM6</accession>
<dbReference type="RefSeq" id="WP_258797395.1">
    <property type="nucleotide sequence ID" value="NZ_JANTHX010000004.1"/>
</dbReference>
<reference evidence="3 4" key="1">
    <citation type="submission" date="2022-08" db="EMBL/GenBank/DDBJ databases">
        <authorList>
            <person name="Li F."/>
        </authorList>
    </citation>
    <scope>NUCLEOTIDE SEQUENCE [LARGE SCALE GENOMIC DNA]</scope>
    <source>
        <strain evidence="3 4">10F1B-8-1</strain>
    </source>
</reference>
<evidence type="ECO:0000313" key="4">
    <source>
        <dbReference type="Proteomes" id="UP001205337"/>
    </source>
</evidence>
<proteinExistence type="predicted"/>
<feature type="chain" id="PRO_5046979205" description="Lipoprotein" evidence="2">
    <location>
        <begin position="29"/>
        <end position="221"/>
    </location>
</feature>
<evidence type="ECO:0000313" key="3">
    <source>
        <dbReference type="EMBL" id="MCS0498461.1"/>
    </source>
</evidence>
<name>A0ABT1ZCM6_9MICO</name>
<keyword evidence="2" id="KW-0732">Signal</keyword>
<evidence type="ECO:0008006" key="5">
    <source>
        <dbReference type="Google" id="ProtNLM"/>
    </source>
</evidence>
<protein>
    <recommendedName>
        <fullName evidence="5">Lipoprotein</fullName>
    </recommendedName>
</protein>
<keyword evidence="4" id="KW-1185">Reference proteome</keyword>
<dbReference type="PROSITE" id="PS51257">
    <property type="entry name" value="PROKAR_LIPOPROTEIN"/>
    <property type="match status" value="1"/>
</dbReference>
<gene>
    <name evidence="3" type="ORF">NUH29_02710</name>
</gene>
<organism evidence="3 4">
    <name type="scientific">Protaetiibacter mangrovi</name>
    <dbReference type="NCBI Taxonomy" id="2970926"/>
    <lineage>
        <taxon>Bacteria</taxon>
        <taxon>Bacillati</taxon>
        <taxon>Actinomycetota</taxon>
        <taxon>Actinomycetes</taxon>
        <taxon>Micrococcales</taxon>
        <taxon>Microbacteriaceae</taxon>
        <taxon>Protaetiibacter</taxon>
    </lineage>
</organism>
<dbReference type="Proteomes" id="UP001205337">
    <property type="component" value="Unassembled WGS sequence"/>
</dbReference>
<feature type="region of interest" description="Disordered" evidence="1">
    <location>
        <begin position="36"/>
        <end position="59"/>
    </location>
</feature>
<dbReference type="EMBL" id="JANTHX010000004">
    <property type="protein sequence ID" value="MCS0498461.1"/>
    <property type="molecule type" value="Genomic_DNA"/>
</dbReference>
<sequence>MRPRLVTTVAVAAATLLALTSCEQFWFAGGAGGGASASGTPAAADDPDAAGDASTDQNAADAACPMGRWQLDNASWSQALAALVADGFPDATVTVEGTQTLDWNAGGDYLMTADRVVYTVVGTSDGQPYTLVITHDGAETGRWSGGDGLTDGTYTLTTVDDSGWASTVTISAGGGSQHLDPDEMTADPWAGEVQVRCVGDLMRNTVSAEGTTATVDFTRRG</sequence>